<organism evidence="1 2">
    <name type="scientific">Gossypium arboreum</name>
    <name type="common">Tree cotton</name>
    <name type="synonym">Gossypium nanking</name>
    <dbReference type="NCBI Taxonomy" id="29729"/>
    <lineage>
        <taxon>Eukaryota</taxon>
        <taxon>Viridiplantae</taxon>
        <taxon>Streptophyta</taxon>
        <taxon>Embryophyta</taxon>
        <taxon>Tracheophyta</taxon>
        <taxon>Spermatophyta</taxon>
        <taxon>Magnoliopsida</taxon>
        <taxon>eudicotyledons</taxon>
        <taxon>Gunneridae</taxon>
        <taxon>Pentapetalae</taxon>
        <taxon>rosids</taxon>
        <taxon>malvids</taxon>
        <taxon>Malvales</taxon>
        <taxon>Malvaceae</taxon>
        <taxon>Malvoideae</taxon>
        <taxon>Gossypium</taxon>
    </lineage>
</organism>
<keyword evidence="2" id="KW-1185">Reference proteome</keyword>
<evidence type="ECO:0000313" key="2">
    <source>
        <dbReference type="Proteomes" id="UP000032142"/>
    </source>
</evidence>
<evidence type="ECO:0000313" key="1">
    <source>
        <dbReference type="EMBL" id="KHG11292.1"/>
    </source>
</evidence>
<accession>A0A0B0NF88</accession>
<name>A0A0B0NF88_GOSAR</name>
<dbReference type="Proteomes" id="UP000032142">
    <property type="component" value="Unassembled WGS sequence"/>
</dbReference>
<dbReference type="EMBL" id="KN395565">
    <property type="protein sequence ID" value="KHG11292.1"/>
    <property type="molecule type" value="Genomic_DNA"/>
</dbReference>
<sequence length="52" mass="5957">MVTEPRLNRRNSCDTSDMSLGLLFRLRSCMFCGLTSARISLLYFSSIELTIH</sequence>
<reference evidence="2" key="1">
    <citation type="submission" date="2014-09" db="EMBL/GenBank/DDBJ databases">
        <authorList>
            <person name="Mudge J."/>
            <person name="Ramaraj T."/>
            <person name="Lindquist I.E."/>
            <person name="Bharti A.K."/>
            <person name="Sundararajan A."/>
            <person name="Cameron C.T."/>
            <person name="Woodward J.E."/>
            <person name="May G.D."/>
            <person name="Brubaker C."/>
            <person name="Broadhvest J."/>
            <person name="Wilkins T.A."/>
        </authorList>
    </citation>
    <scope>NUCLEOTIDE SEQUENCE</scope>
    <source>
        <strain evidence="2">cv. AKA8401</strain>
    </source>
</reference>
<protein>
    <submittedName>
        <fullName evidence="1">Uncharacterized protein</fullName>
    </submittedName>
</protein>
<gene>
    <name evidence="1" type="ORF">F383_15747</name>
</gene>
<proteinExistence type="predicted"/>
<dbReference type="AlphaFoldDB" id="A0A0B0NF88"/>